<dbReference type="SUPFAM" id="SSF53328">
    <property type="entry name" value="Formyltransferase"/>
    <property type="match status" value="1"/>
</dbReference>
<dbReference type="Gene3D" id="3.10.25.10">
    <property type="entry name" value="Formyl transferase, C-terminal domain"/>
    <property type="match status" value="1"/>
</dbReference>
<dbReference type="FunFam" id="3.40.50.12230:FF:000001">
    <property type="entry name" value="Methionyl-tRNA formyltransferase"/>
    <property type="match status" value="1"/>
</dbReference>
<dbReference type="OrthoDB" id="9802815at2"/>
<dbReference type="InterPro" id="IPR037022">
    <property type="entry name" value="Formyl_trans_C_sf"/>
</dbReference>
<evidence type="ECO:0000256" key="8">
    <source>
        <dbReference type="HAMAP-Rule" id="MF_00182"/>
    </source>
</evidence>
<keyword evidence="6 8" id="KW-0648">Protein biosynthesis</keyword>
<dbReference type="InterPro" id="IPR011034">
    <property type="entry name" value="Formyl_transferase-like_C_sf"/>
</dbReference>
<dbReference type="NCBIfam" id="TIGR00460">
    <property type="entry name" value="fmt"/>
    <property type="match status" value="1"/>
</dbReference>
<evidence type="ECO:0000256" key="3">
    <source>
        <dbReference type="ARBA" id="ARBA00012261"/>
    </source>
</evidence>
<dbReference type="InterPro" id="IPR001555">
    <property type="entry name" value="GART_AS"/>
</dbReference>
<dbReference type="Gene3D" id="3.40.50.170">
    <property type="entry name" value="Formyl transferase, N-terminal domain"/>
    <property type="match status" value="1"/>
</dbReference>
<keyword evidence="5 8" id="KW-0808">Transferase</keyword>
<dbReference type="Pfam" id="PF00551">
    <property type="entry name" value="Formyl_trans_N"/>
    <property type="match status" value="1"/>
</dbReference>
<feature type="binding site" evidence="8">
    <location>
        <begin position="110"/>
        <end position="113"/>
    </location>
    <ligand>
        <name>(6S)-5,6,7,8-tetrahydrofolate</name>
        <dbReference type="ChEBI" id="CHEBI:57453"/>
    </ligand>
</feature>
<dbReference type="PANTHER" id="PTHR11138:SF5">
    <property type="entry name" value="METHIONYL-TRNA FORMYLTRANSFERASE, MITOCHONDRIAL"/>
    <property type="match status" value="1"/>
</dbReference>
<dbReference type="PROSITE" id="PS00373">
    <property type="entry name" value="GART"/>
    <property type="match status" value="1"/>
</dbReference>
<sequence>MTKLVFMGTPSFSVPVLEGLLEAGYEVLAVVTQPDRPVGRKKVMTPPPVKAAAVKHGLEVLQPEKISGSEEMARVIELQPDIIVTAAFGQFLPEKLLQAPKHGAVNVHASLLPKYRGGAPVHYALINGDEEAGVTIMEMVKKMDAGDIISQGSLAIESADDVGTMFDKLSILGRDLLLETLPGYLAGDIKTHVQDEEKVTYSPNISREEERIDWNKTATEVNNQIRGMHPWPVAYTMFEESRWKLYQASVSDTTTSAEPGTIIEINKKDFSIACGNGTVLVIKTIQPAGKGKLSAAEFLNGAGQGLTVDQKVN</sequence>
<feature type="domain" description="Formyl transferase N-terminal" evidence="9">
    <location>
        <begin position="3"/>
        <end position="180"/>
    </location>
</feature>
<evidence type="ECO:0000256" key="5">
    <source>
        <dbReference type="ARBA" id="ARBA00022679"/>
    </source>
</evidence>
<name>A0A430A4K6_9ENTE</name>
<dbReference type="PANTHER" id="PTHR11138">
    <property type="entry name" value="METHIONYL-TRNA FORMYLTRANSFERASE"/>
    <property type="match status" value="1"/>
</dbReference>
<evidence type="ECO:0000256" key="6">
    <source>
        <dbReference type="ARBA" id="ARBA00022917"/>
    </source>
</evidence>
<dbReference type="Pfam" id="PF02911">
    <property type="entry name" value="Formyl_trans_C"/>
    <property type="match status" value="1"/>
</dbReference>
<comment type="similarity">
    <text evidence="2 8">Belongs to the Fmt family.</text>
</comment>
<dbReference type="CDD" id="cd08646">
    <property type="entry name" value="FMT_core_Met-tRNA-FMT_N"/>
    <property type="match status" value="1"/>
</dbReference>
<evidence type="ECO:0000256" key="2">
    <source>
        <dbReference type="ARBA" id="ARBA00010699"/>
    </source>
</evidence>
<reference evidence="11 12" key="1">
    <citation type="submission" date="2017-05" db="EMBL/GenBank/DDBJ databases">
        <title>Vagococcus spp. assemblies.</title>
        <authorList>
            <person name="Gulvik C.A."/>
        </authorList>
    </citation>
    <scope>NUCLEOTIDE SEQUENCE [LARGE SCALE GENOMIC DNA]</scope>
    <source>
        <strain evidence="11 12">CCUG 41755</strain>
    </source>
</reference>
<gene>
    <name evidence="8" type="primary">fmt</name>
    <name evidence="11" type="ORF">CBF31_10595</name>
</gene>
<dbReference type="InterPro" id="IPR002376">
    <property type="entry name" value="Formyl_transf_N"/>
</dbReference>
<organism evidence="11 12">
    <name type="scientific">Vagococcus fessus</name>
    <dbReference type="NCBI Taxonomy" id="120370"/>
    <lineage>
        <taxon>Bacteria</taxon>
        <taxon>Bacillati</taxon>
        <taxon>Bacillota</taxon>
        <taxon>Bacilli</taxon>
        <taxon>Lactobacillales</taxon>
        <taxon>Enterococcaceae</taxon>
        <taxon>Vagococcus</taxon>
    </lineage>
</organism>
<dbReference type="InterPro" id="IPR005793">
    <property type="entry name" value="Formyl_trans_C"/>
</dbReference>
<dbReference type="Proteomes" id="UP000287101">
    <property type="component" value="Unassembled WGS sequence"/>
</dbReference>
<comment type="function">
    <text evidence="1 8">Attaches a formyl group to the free amino group of methionyl-tRNA(fMet). The formyl group appears to play a dual role in the initiator identity of N-formylmethionyl-tRNA by promoting its recognition by IF2 and preventing the misappropriation of this tRNA by the elongation apparatus.</text>
</comment>
<proteinExistence type="inferred from homology"/>
<dbReference type="GO" id="GO:0004479">
    <property type="term" value="F:methionyl-tRNA formyltransferase activity"/>
    <property type="evidence" value="ECO:0007669"/>
    <property type="project" value="UniProtKB-UniRule"/>
</dbReference>
<dbReference type="InterPro" id="IPR005794">
    <property type="entry name" value="Fmt"/>
</dbReference>
<dbReference type="HAMAP" id="MF_00182">
    <property type="entry name" value="Formyl_trans"/>
    <property type="match status" value="1"/>
</dbReference>
<dbReference type="CDD" id="cd08704">
    <property type="entry name" value="Met_tRNA_FMT_C"/>
    <property type="match status" value="1"/>
</dbReference>
<dbReference type="SUPFAM" id="SSF50486">
    <property type="entry name" value="FMT C-terminal domain-like"/>
    <property type="match status" value="1"/>
</dbReference>
<dbReference type="InterPro" id="IPR041711">
    <property type="entry name" value="Met-tRNA-FMT_N"/>
</dbReference>
<feature type="domain" description="Formyl transferase C-terminal" evidence="10">
    <location>
        <begin position="204"/>
        <end position="302"/>
    </location>
</feature>
<dbReference type="AlphaFoldDB" id="A0A430A4K6"/>
<evidence type="ECO:0000259" key="10">
    <source>
        <dbReference type="Pfam" id="PF02911"/>
    </source>
</evidence>
<dbReference type="InterPro" id="IPR036477">
    <property type="entry name" value="Formyl_transf_N_sf"/>
</dbReference>
<comment type="caution">
    <text evidence="11">The sequence shown here is derived from an EMBL/GenBank/DDBJ whole genome shotgun (WGS) entry which is preliminary data.</text>
</comment>
<dbReference type="EC" id="2.1.2.9" evidence="3 8"/>
<comment type="catalytic activity">
    <reaction evidence="7 8">
        <text>L-methionyl-tRNA(fMet) + (6R)-10-formyltetrahydrofolate = N-formyl-L-methionyl-tRNA(fMet) + (6S)-5,6,7,8-tetrahydrofolate + H(+)</text>
        <dbReference type="Rhea" id="RHEA:24380"/>
        <dbReference type="Rhea" id="RHEA-COMP:9952"/>
        <dbReference type="Rhea" id="RHEA-COMP:9953"/>
        <dbReference type="ChEBI" id="CHEBI:15378"/>
        <dbReference type="ChEBI" id="CHEBI:57453"/>
        <dbReference type="ChEBI" id="CHEBI:78530"/>
        <dbReference type="ChEBI" id="CHEBI:78844"/>
        <dbReference type="ChEBI" id="CHEBI:195366"/>
        <dbReference type="EC" id="2.1.2.9"/>
    </reaction>
</comment>
<evidence type="ECO:0000256" key="4">
    <source>
        <dbReference type="ARBA" id="ARBA00016014"/>
    </source>
</evidence>
<accession>A0A430A4K6</accession>
<dbReference type="RefSeq" id="WP_126832815.1">
    <property type="nucleotide sequence ID" value="NZ_CBCRYB010000008.1"/>
</dbReference>
<evidence type="ECO:0000313" key="11">
    <source>
        <dbReference type="EMBL" id="RSU01665.1"/>
    </source>
</evidence>
<dbReference type="GO" id="GO:0005829">
    <property type="term" value="C:cytosol"/>
    <property type="evidence" value="ECO:0007669"/>
    <property type="project" value="TreeGrafter"/>
</dbReference>
<evidence type="ECO:0000313" key="12">
    <source>
        <dbReference type="Proteomes" id="UP000287101"/>
    </source>
</evidence>
<dbReference type="EMBL" id="NGJY01000005">
    <property type="protein sequence ID" value="RSU01665.1"/>
    <property type="molecule type" value="Genomic_DNA"/>
</dbReference>
<evidence type="ECO:0000256" key="1">
    <source>
        <dbReference type="ARBA" id="ARBA00002606"/>
    </source>
</evidence>
<dbReference type="InterPro" id="IPR044135">
    <property type="entry name" value="Met-tRNA-FMT_C"/>
</dbReference>
<evidence type="ECO:0000259" key="9">
    <source>
        <dbReference type="Pfam" id="PF00551"/>
    </source>
</evidence>
<evidence type="ECO:0000256" key="7">
    <source>
        <dbReference type="ARBA" id="ARBA00048558"/>
    </source>
</evidence>
<dbReference type="FunFam" id="3.40.50.170:FF:000004">
    <property type="entry name" value="Methionyl-tRNA formyltransferase"/>
    <property type="match status" value="1"/>
</dbReference>
<keyword evidence="12" id="KW-1185">Reference proteome</keyword>
<protein>
    <recommendedName>
        <fullName evidence="4 8">Methionyl-tRNA formyltransferase</fullName>
        <ecNumber evidence="3 8">2.1.2.9</ecNumber>
    </recommendedName>
</protein>